<evidence type="ECO:0000313" key="2">
    <source>
        <dbReference type="Proteomes" id="UP000485058"/>
    </source>
</evidence>
<accession>A0A699YIT9</accession>
<reference evidence="1 2" key="1">
    <citation type="submission" date="2020-02" db="EMBL/GenBank/DDBJ databases">
        <title>Draft genome sequence of Haematococcus lacustris strain NIES-144.</title>
        <authorList>
            <person name="Morimoto D."/>
            <person name="Nakagawa S."/>
            <person name="Yoshida T."/>
            <person name="Sawayama S."/>
        </authorList>
    </citation>
    <scope>NUCLEOTIDE SEQUENCE [LARGE SCALE GENOMIC DNA]</scope>
    <source>
        <strain evidence="1 2">NIES-144</strain>
    </source>
</reference>
<dbReference type="EMBL" id="BLLF01000289">
    <property type="protein sequence ID" value="GFH10127.1"/>
    <property type="molecule type" value="Genomic_DNA"/>
</dbReference>
<gene>
    <name evidence="1" type="ORF">HaLaN_05387</name>
</gene>
<dbReference type="AlphaFoldDB" id="A0A699YIT9"/>
<dbReference type="Proteomes" id="UP000485058">
    <property type="component" value="Unassembled WGS sequence"/>
</dbReference>
<organism evidence="1 2">
    <name type="scientific">Haematococcus lacustris</name>
    <name type="common">Green alga</name>
    <name type="synonym">Haematococcus pluvialis</name>
    <dbReference type="NCBI Taxonomy" id="44745"/>
    <lineage>
        <taxon>Eukaryota</taxon>
        <taxon>Viridiplantae</taxon>
        <taxon>Chlorophyta</taxon>
        <taxon>core chlorophytes</taxon>
        <taxon>Chlorophyceae</taxon>
        <taxon>CS clade</taxon>
        <taxon>Chlamydomonadales</taxon>
        <taxon>Haematococcaceae</taxon>
        <taxon>Haematococcus</taxon>
    </lineage>
</organism>
<keyword evidence="2" id="KW-1185">Reference proteome</keyword>
<comment type="caution">
    <text evidence="1">The sequence shown here is derived from an EMBL/GenBank/DDBJ whole genome shotgun (WGS) entry which is preliminary data.</text>
</comment>
<proteinExistence type="predicted"/>
<name>A0A699YIT9_HAELA</name>
<evidence type="ECO:0000313" key="1">
    <source>
        <dbReference type="EMBL" id="GFH10127.1"/>
    </source>
</evidence>
<sequence length="143" mass="15463">MPQNDGMLPVVGVSGPCKKWLISNEACASSSKDEMHSIDKKNLMACMHGLANQETRICWLRFAADIPLPSRGQRSRGDEAASPPLMVEPTAASEKYVSRQSAWRWASGYSCSGEQHPEMQLSKGISAAGAVGCANAWAQLPRE</sequence>
<protein>
    <submittedName>
        <fullName evidence="1">Uncharacterized protein</fullName>
    </submittedName>
</protein>